<accession>A0ACB6QK67</accession>
<evidence type="ECO:0000313" key="2">
    <source>
        <dbReference type="Proteomes" id="UP000799755"/>
    </source>
</evidence>
<sequence>MVNLAVAGGTGNVATEILRSIIASNLHTITILTRKPISPPHANPALTYKVIDYNDVPSLVTVLTGFEVVLSFLVSQDQSGLRVQKNLIDACVQAGVKRFAPSEWGVKNGSGIPPYKPKDDIAEYLKELNKDKKVLEYTLVQPSLFLDYFAHPHPLPPSTSLHTWPFFIDFSSRHAIILDSGDQPIILTAISDISSIITLALSDPRPWPPVGGIRGTQTSINELIALGKKLRGGRWTIEYVNSEDLDATEGEGLGERLKTTWVPRMSHPIIPEGKREAYSRVFVTMFLQGIARGAWDVSGEWNERFPEYNFWSAEEYLTRAWEGKP</sequence>
<dbReference type="EMBL" id="MU003522">
    <property type="protein sequence ID" value="KAF2466915.1"/>
    <property type="molecule type" value="Genomic_DNA"/>
</dbReference>
<organism evidence="1 2">
    <name type="scientific">Lindgomyces ingoldianus</name>
    <dbReference type="NCBI Taxonomy" id="673940"/>
    <lineage>
        <taxon>Eukaryota</taxon>
        <taxon>Fungi</taxon>
        <taxon>Dikarya</taxon>
        <taxon>Ascomycota</taxon>
        <taxon>Pezizomycotina</taxon>
        <taxon>Dothideomycetes</taxon>
        <taxon>Pleosporomycetidae</taxon>
        <taxon>Pleosporales</taxon>
        <taxon>Lindgomycetaceae</taxon>
        <taxon>Lindgomyces</taxon>
    </lineage>
</organism>
<comment type="caution">
    <text evidence="1">The sequence shown here is derived from an EMBL/GenBank/DDBJ whole genome shotgun (WGS) entry which is preliminary data.</text>
</comment>
<gene>
    <name evidence="1" type="ORF">BDR25DRAFT_376465</name>
</gene>
<reference evidence="1" key="1">
    <citation type="journal article" date="2020" name="Stud. Mycol.">
        <title>101 Dothideomycetes genomes: a test case for predicting lifestyles and emergence of pathogens.</title>
        <authorList>
            <person name="Haridas S."/>
            <person name="Albert R."/>
            <person name="Binder M."/>
            <person name="Bloem J."/>
            <person name="Labutti K."/>
            <person name="Salamov A."/>
            <person name="Andreopoulos B."/>
            <person name="Baker S."/>
            <person name="Barry K."/>
            <person name="Bills G."/>
            <person name="Bluhm B."/>
            <person name="Cannon C."/>
            <person name="Castanera R."/>
            <person name="Culley D."/>
            <person name="Daum C."/>
            <person name="Ezra D."/>
            <person name="Gonzalez J."/>
            <person name="Henrissat B."/>
            <person name="Kuo A."/>
            <person name="Liang C."/>
            <person name="Lipzen A."/>
            <person name="Lutzoni F."/>
            <person name="Magnuson J."/>
            <person name="Mondo S."/>
            <person name="Nolan M."/>
            <person name="Ohm R."/>
            <person name="Pangilinan J."/>
            <person name="Park H.-J."/>
            <person name="Ramirez L."/>
            <person name="Alfaro M."/>
            <person name="Sun H."/>
            <person name="Tritt A."/>
            <person name="Yoshinaga Y."/>
            <person name="Zwiers L.-H."/>
            <person name="Turgeon B."/>
            <person name="Goodwin S."/>
            <person name="Spatafora J."/>
            <person name="Crous P."/>
            <person name="Grigoriev I."/>
        </authorList>
    </citation>
    <scope>NUCLEOTIDE SEQUENCE</scope>
    <source>
        <strain evidence="1">ATCC 200398</strain>
    </source>
</reference>
<dbReference type="Proteomes" id="UP000799755">
    <property type="component" value="Unassembled WGS sequence"/>
</dbReference>
<evidence type="ECO:0000313" key="1">
    <source>
        <dbReference type="EMBL" id="KAF2466915.1"/>
    </source>
</evidence>
<proteinExistence type="predicted"/>
<keyword evidence="2" id="KW-1185">Reference proteome</keyword>
<name>A0ACB6QK67_9PLEO</name>
<protein>
    <submittedName>
        <fullName evidence="1">NmrA-like family protein-like protein</fullName>
    </submittedName>
</protein>